<sequence>MNASLLRGRLQVRILPGSPKPPEKYGLFTLRCAEACKKSRQLLSVVRDFGTDGRLS</sequence>
<reference evidence="1 2" key="1">
    <citation type="submission" date="2016-11" db="EMBL/GenBank/DDBJ databases">
        <authorList>
            <person name="Jaros S."/>
            <person name="Januszkiewicz K."/>
            <person name="Wedrychowicz H."/>
        </authorList>
    </citation>
    <scope>NUCLEOTIDE SEQUENCE [LARGE SCALE GENOMIC DNA]</scope>
    <source>
        <strain evidence="1 2">DSM 28715</strain>
    </source>
</reference>
<organism evidence="1 2">
    <name type="scientific">Cognatiyoonia sediminum</name>
    <dbReference type="NCBI Taxonomy" id="1508389"/>
    <lineage>
        <taxon>Bacteria</taxon>
        <taxon>Pseudomonadati</taxon>
        <taxon>Pseudomonadota</taxon>
        <taxon>Alphaproteobacteria</taxon>
        <taxon>Rhodobacterales</taxon>
        <taxon>Paracoccaceae</taxon>
        <taxon>Cognatiyoonia</taxon>
    </lineage>
</organism>
<evidence type="ECO:0000313" key="2">
    <source>
        <dbReference type="Proteomes" id="UP000184074"/>
    </source>
</evidence>
<protein>
    <submittedName>
        <fullName evidence="1">Uncharacterized protein</fullName>
    </submittedName>
</protein>
<keyword evidence="2" id="KW-1185">Reference proteome</keyword>
<dbReference type="AlphaFoldDB" id="A0A1M5QHC3"/>
<proteinExistence type="predicted"/>
<dbReference type="EMBL" id="FQXB01000003">
    <property type="protein sequence ID" value="SHH13545.1"/>
    <property type="molecule type" value="Genomic_DNA"/>
</dbReference>
<gene>
    <name evidence="1" type="ORF">SAMN05444003_2124</name>
</gene>
<evidence type="ECO:0000313" key="1">
    <source>
        <dbReference type="EMBL" id="SHH13545.1"/>
    </source>
</evidence>
<dbReference type="Proteomes" id="UP000184074">
    <property type="component" value="Unassembled WGS sequence"/>
</dbReference>
<accession>A0A1M5QHC3</accession>
<name>A0A1M5QHC3_9RHOB</name>